<dbReference type="EMBL" id="JAHHUM010000892">
    <property type="protein sequence ID" value="KAK5616354.1"/>
    <property type="molecule type" value="Genomic_DNA"/>
</dbReference>
<sequence>MSLVSHVSSSFNLLLCIQRSASGPAHYKQQKSTCHQMTEFSLAWLSEKGNAPPGCTRLILALISHSHGLL</sequence>
<evidence type="ECO:0000313" key="2">
    <source>
        <dbReference type="Proteomes" id="UP001311232"/>
    </source>
</evidence>
<accession>A0AAV9S565</accession>
<organism evidence="1 2">
    <name type="scientific">Crenichthys baileyi</name>
    <name type="common">White River springfish</name>
    <dbReference type="NCBI Taxonomy" id="28760"/>
    <lineage>
        <taxon>Eukaryota</taxon>
        <taxon>Metazoa</taxon>
        <taxon>Chordata</taxon>
        <taxon>Craniata</taxon>
        <taxon>Vertebrata</taxon>
        <taxon>Euteleostomi</taxon>
        <taxon>Actinopterygii</taxon>
        <taxon>Neopterygii</taxon>
        <taxon>Teleostei</taxon>
        <taxon>Neoteleostei</taxon>
        <taxon>Acanthomorphata</taxon>
        <taxon>Ovalentaria</taxon>
        <taxon>Atherinomorphae</taxon>
        <taxon>Cyprinodontiformes</taxon>
        <taxon>Goodeidae</taxon>
        <taxon>Crenichthys</taxon>
    </lineage>
</organism>
<proteinExistence type="predicted"/>
<protein>
    <submittedName>
        <fullName evidence="1">Uncharacterized protein</fullName>
    </submittedName>
</protein>
<reference evidence="1 2" key="1">
    <citation type="submission" date="2021-06" db="EMBL/GenBank/DDBJ databases">
        <authorList>
            <person name="Palmer J.M."/>
        </authorList>
    </citation>
    <scope>NUCLEOTIDE SEQUENCE [LARGE SCALE GENOMIC DNA]</scope>
    <source>
        <strain evidence="1 2">MEX-2019</strain>
        <tissue evidence="1">Muscle</tissue>
    </source>
</reference>
<name>A0AAV9S565_9TELE</name>
<dbReference type="AlphaFoldDB" id="A0AAV9S565"/>
<evidence type="ECO:0000313" key="1">
    <source>
        <dbReference type="EMBL" id="KAK5616354.1"/>
    </source>
</evidence>
<comment type="caution">
    <text evidence="1">The sequence shown here is derived from an EMBL/GenBank/DDBJ whole genome shotgun (WGS) entry which is preliminary data.</text>
</comment>
<dbReference type="Proteomes" id="UP001311232">
    <property type="component" value="Unassembled WGS sequence"/>
</dbReference>
<keyword evidence="2" id="KW-1185">Reference proteome</keyword>
<gene>
    <name evidence="1" type="ORF">CRENBAI_013583</name>
</gene>